<reference evidence="1" key="2">
    <citation type="submission" date="2021-03" db="EMBL/GenBank/DDBJ databases">
        <authorList>
            <person name="Artuso I."/>
            <person name="Turrini P."/>
            <person name="Pirolo M."/>
            <person name="Lugli G.A."/>
            <person name="Ventura M."/>
            <person name="Visca P."/>
        </authorList>
    </citation>
    <scope>NUCLEOTIDE SEQUENCE</scope>
    <source>
        <strain evidence="1">LMG 26462</strain>
    </source>
</reference>
<evidence type="ECO:0000313" key="2">
    <source>
        <dbReference type="Proteomes" id="UP001138921"/>
    </source>
</evidence>
<name>A0A9X1AGN3_9HYPH</name>
<dbReference type="AlphaFoldDB" id="A0A9X1AGN3"/>
<evidence type="ECO:0000313" key="1">
    <source>
        <dbReference type="EMBL" id="MBT1159298.1"/>
    </source>
</evidence>
<sequence length="65" mass="7188">MITKSLSSAIGLSIDFRLAATEGDGGREEKNENECVVQAAEISRISERSAGVSLRWFHWQILADH</sequence>
<keyword evidence="2" id="KW-1185">Reference proteome</keyword>
<dbReference type="EMBL" id="JAFLWW010000011">
    <property type="protein sequence ID" value="MBT1159298.1"/>
    <property type="molecule type" value="Genomic_DNA"/>
</dbReference>
<comment type="caution">
    <text evidence="1">The sequence shown here is derived from an EMBL/GenBank/DDBJ whole genome shotgun (WGS) entry which is preliminary data.</text>
</comment>
<dbReference type="Proteomes" id="UP001138921">
    <property type="component" value="Unassembled WGS sequence"/>
</dbReference>
<proteinExistence type="predicted"/>
<reference evidence="1" key="1">
    <citation type="journal article" date="2021" name="Microorganisms">
        <title>Phylogenomic Reconstruction and Metabolic Potential of the Genus Aminobacter.</title>
        <authorList>
            <person name="Artuso I."/>
            <person name="Turrini P."/>
            <person name="Pirolo M."/>
            <person name="Lugli G.A."/>
            <person name="Ventura M."/>
            <person name="Visca P."/>
        </authorList>
    </citation>
    <scope>NUCLEOTIDE SEQUENCE</scope>
    <source>
        <strain evidence="1">LMG 26462</strain>
    </source>
</reference>
<dbReference type="RefSeq" id="WP_214393156.1">
    <property type="nucleotide sequence ID" value="NZ_JAFLWW010000011.1"/>
</dbReference>
<protein>
    <submittedName>
        <fullName evidence="1">Uncharacterized protein</fullName>
    </submittedName>
</protein>
<gene>
    <name evidence="1" type="ORF">J1C56_27355</name>
</gene>
<accession>A0A9X1AGN3</accession>
<organism evidence="1 2">
    <name type="scientific">Aminobacter anthyllidis</name>
    <dbReference type="NCBI Taxonomy" id="1035067"/>
    <lineage>
        <taxon>Bacteria</taxon>
        <taxon>Pseudomonadati</taxon>
        <taxon>Pseudomonadota</taxon>
        <taxon>Alphaproteobacteria</taxon>
        <taxon>Hyphomicrobiales</taxon>
        <taxon>Phyllobacteriaceae</taxon>
        <taxon>Aminobacter</taxon>
    </lineage>
</organism>